<feature type="region of interest" description="Disordered" evidence="1">
    <location>
        <begin position="1"/>
        <end position="24"/>
    </location>
</feature>
<keyword evidence="3" id="KW-1185">Reference proteome</keyword>
<proteinExistence type="predicted"/>
<evidence type="ECO:0000313" key="2">
    <source>
        <dbReference type="EMBL" id="MED6247263.1"/>
    </source>
</evidence>
<name>A0ABU7BA47_9TELE</name>
<comment type="caution">
    <text evidence="2">The sequence shown here is derived from an EMBL/GenBank/DDBJ whole genome shotgun (WGS) entry which is preliminary data.</text>
</comment>
<gene>
    <name evidence="2" type="ORF">ATANTOWER_017219</name>
</gene>
<organism evidence="2 3">
    <name type="scientific">Ataeniobius toweri</name>
    <dbReference type="NCBI Taxonomy" id="208326"/>
    <lineage>
        <taxon>Eukaryota</taxon>
        <taxon>Metazoa</taxon>
        <taxon>Chordata</taxon>
        <taxon>Craniata</taxon>
        <taxon>Vertebrata</taxon>
        <taxon>Euteleostomi</taxon>
        <taxon>Actinopterygii</taxon>
        <taxon>Neopterygii</taxon>
        <taxon>Teleostei</taxon>
        <taxon>Neoteleostei</taxon>
        <taxon>Acanthomorphata</taxon>
        <taxon>Ovalentaria</taxon>
        <taxon>Atherinomorphae</taxon>
        <taxon>Cyprinodontiformes</taxon>
        <taxon>Goodeidae</taxon>
        <taxon>Ataeniobius</taxon>
    </lineage>
</organism>
<protein>
    <submittedName>
        <fullName evidence="2">Uncharacterized protein</fullName>
    </submittedName>
</protein>
<evidence type="ECO:0000256" key="1">
    <source>
        <dbReference type="SAM" id="MobiDB-lite"/>
    </source>
</evidence>
<evidence type="ECO:0000313" key="3">
    <source>
        <dbReference type="Proteomes" id="UP001345963"/>
    </source>
</evidence>
<dbReference type="Proteomes" id="UP001345963">
    <property type="component" value="Unassembled WGS sequence"/>
</dbReference>
<dbReference type="EMBL" id="JAHUTI010049209">
    <property type="protein sequence ID" value="MED6247263.1"/>
    <property type="molecule type" value="Genomic_DNA"/>
</dbReference>
<sequence length="125" mass="14247">MSSDRKELQSAVTTPLKGLGAPRSSPVYPNNPFAFSPSLPWLRSYKTPFEEAGWYQQPKGLRLVVSHTAGTTEWFHLQKTDRKKNVCHTLALLQGDECEMRTRLLLCDTSQARKSGCFLFFSLYF</sequence>
<accession>A0ABU7BA47</accession>
<reference evidence="2 3" key="1">
    <citation type="submission" date="2021-07" db="EMBL/GenBank/DDBJ databases">
        <authorList>
            <person name="Palmer J.M."/>
        </authorList>
    </citation>
    <scope>NUCLEOTIDE SEQUENCE [LARGE SCALE GENOMIC DNA]</scope>
    <source>
        <strain evidence="2 3">AT_MEX2019</strain>
        <tissue evidence="2">Muscle</tissue>
    </source>
</reference>